<dbReference type="GO" id="GO:0003700">
    <property type="term" value="F:DNA-binding transcription factor activity"/>
    <property type="evidence" value="ECO:0007669"/>
    <property type="project" value="InterPro"/>
</dbReference>
<dbReference type="InterPro" id="IPR016177">
    <property type="entry name" value="DNA-bd_dom_sf"/>
</dbReference>
<dbReference type="PROSITE" id="PS51032">
    <property type="entry name" value="AP2_ERF"/>
    <property type="match status" value="1"/>
</dbReference>
<evidence type="ECO:0000259" key="6">
    <source>
        <dbReference type="PROSITE" id="PS51032"/>
    </source>
</evidence>
<proteinExistence type="predicted"/>
<evidence type="ECO:0000313" key="8">
    <source>
        <dbReference type="Proteomes" id="UP001295684"/>
    </source>
</evidence>
<sequence length="197" mass="22184">MTYYDPFNVALSEFAEQYCWGCNDLTGVVPGRIKSSNNTERKTTIGDLSLYCESFNCSPSKLSTNKSQKKSLPDISENLAILLEMANSFQDVSFTASTKSSRGLHNGASSRRSQYIGVLKNGRRWQVLINVASKKKYIGTYINEKEAAIMHDFYSIGLKGLRSKTNFNYDSAMIKDMISNYQSNNSKFTPCSFVHRL</sequence>
<comment type="caution">
    <text evidence="7">The sequence shown here is derived from an EMBL/GenBank/DDBJ whole genome shotgun (WGS) entry which is preliminary data.</text>
</comment>
<dbReference type="EMBL" id="CAMPGE010014435">
    <property type="protein sequence ID" value="CAI2373108.1"/>
    <property type="molecule type" value="Genomic_DNA"/>
</dbReference>
<reference evidence="7" key="1">
    <citation type="submission" date="2023-07" db="EMBL/GenBank/DDBJ databases">
        <authorList>
            <consortium name="AG Swart"/>
            <person name="Singh M."/>
            <person name="Singh A."/>
            <person name="Seah K."/>
            <person name="Emmerich C."/>
        </authorList>
    </citation>
    <scope>NUCLEOTIDE SEQUENCE</scope>
    <source>
        <strain evidence="7">DP1</strain>
    </source>
</reference>
<dbReference type="SUPFAM" id="SSF54171">
    <property type="entry name" value="DNA-binding domain"/>
    <property type="match status" value="1"/>
</dbReference>
<name>A0AAD1XI34_EUPCR</name>
<gene>
    <name evidence="7" type="ORF">ECRASSUSDP1_LOCUS14446</name>
</gene>
<dbReference type="GO" id="GO:0005634">
    <property type="term" value="C:nucleus"/>
    <property type="evidence" value="ECO:0007669"/>
    <property type="project" value="UniProtKB-SubCell"/>
</dbReference>
<evidence type="ECO:0000256" key="3">
    <source>
        <dbReference type="ARBA" id="ARBA00023125"/>
    </source>
</evidence>
<comment type="subcellular location">
    <subcellularLocation>
        <location evidence="1">Nucleus</location>
    </subcellularLocation>
</comment>
<dbReference type="Gene3D" id="3.30.730.10">
    <property type="entry name" value="AP2/ERF domain"/>
    <property type="match status" value="1"/>
</dbReference>
<evidence type="ECO:0000256" key="2">
    <source>
        <dbReference type="ARBA" id="ARBA00023015"/>
    </source>
</evidence>
<accession>A0AAD1XI34</accession>
<dbReference type="GO" id="GO:0003677">
    <property type="term" value="F:DNA binding"/>
    <property type="evidence" value="ECO:0007669"/>
    <property type="project" value="UniProtKB-KW"/>
</dbReference>
<dbReference type="InterPro" id="IPR036955">
    <property type="entry name" value="AP2/ERF_dom_sf"/>
</dbReference>
<evidence type="ECO:0000256" key="1">
    <source>
        <dbReference type="ARBA" id="ARBA00004123"/>
    </source>
</evidence>
<keyword evidence="3" id="KW-0238">DNA-binding</keyword>
<organism evidence="7 8">
    <name type="scientific">Euplotes crassus</name>
    <dbReference type="NCBI Taxonomy" id="5936"/>
    <lineage>
        <taxon>Eukaryota</taxon>
        <taxon>Sar</taxon>
        <taxon>Alveolata</taxon>
        <taxon>Ciliophora</taxon>
        <taxon>Intramacronucleata</taxon>
        <taxon>Spirotrichea</taxon>
        <taxon>Hypotrichia</taxon>
        <taxon>Euplotida</taxon>
        <taxon>Euplotidae</taxon>
        <taxon>Moneuplotes</taxon>
    </lineage>
</organism>
<evidence type="ECO:0000256" key="5">
    <source>
        <dbReference type="ARBA" id="ARBA00023242"/>
    </source>
</evidence>
<dbReference type="AlphaFoldDB" id="A0AAD1XI34"/>
<keyword evidence="8" id="KW-1185">Reference proteome</keyword>
<keyword evidence="4" id="KW-0804">Transcription</keyword>
<protein>
    <recommendedName>
        <fullName evidence="6">AP2/ERF domain-containing protein</fullName>
    </recommendedName>
</protein>
<keyword evidence="5" id="KW-0539">Nucleus</keyword>
<keyword evidence="2" id="KW-0805">Transcription regulation</keyword>
<dbReference type="InterPro" id="IPR001471">
    <property type="entry name" value="AP2/ERF_dom"/>
</dbReference>
<evidence type="ECO:0000313" key="7">
    <source>
        <dbReference type="EMBL" id="CAI2373108.1"/>
    </source>
</evidence>
<evidence type="ECO:0000256" key="4">
    <source>
        <dbReference type="ARBA" id="ARBA00023163"/>
    </source>
</evidence>
<feature type="domain" description="AP2/ERF" evidence="6">
    <location>
        <begin position="100"/>
        <end position="168"/>
    </location>
</feature>
<dbReference type="Proteomes" id="UP001295684">
    <property type="component" value="Unassembled WGS sequence"/>
</dbReference>